<evidence type="ECO:0000256" key="3">
    <source>
        <dbReference type="ARBA" id="ARBA00022989"/>
    </source>
</evidence>
<protein>
    <recommendedName>
        <fullName evidence="6">Mechanosensitive ion channel MscS domain-containing protein</fullName>
    </recommendedName>
</protein>
<dbReference type="PANTHER" id="PTHR30566">
    <property type="entry name" value="YNAI-RELATED MECHANOSENSITIVE ION CHANNEL"/>
    <property type="match status" value="1"/>
</dbReference>
<feature type="transmembrane region" description="Helical" evidence="5">
    <location>
        <begin position="264"/>
        <end position="286"/>
    </location>
</feature>
<feature type="transmembrane region" description="Helical" evidence="5">
    <location>
        <begin position="345"/>
        <end position="366"/>
    </location>
</feature>
<evidence type="ECO:0000256" key="1">
    <source>
        <dbReference type="ARBA" id="ARBA00004370"/>
    </source>
</evidence>
<dbReference type="Proteomes" id="UP000646152">
    <property type="component" value="Unassembled WGS sequence"/>
</dbReference>
<feature type="domain" description="Mechanosensitive ion channel MscS" evidence="6">
    <location>
        <begin position="394"/>
        <end position="459"/>
    </location>
</feature>
<comment type="subcellular location">
    <subcellularLocation>
        <location evidence="1">Membrane</location>
    </subcellularLocation>
</comment>
<comment type="caution">
    <text evidence="7">The sequence shown here is derived from an EMBL/GenBank/DDBJ whole genome shotgun (WGS) entry which is preliminary data.</text>
</comment>
<dbReference type="InterPro" id="IPR023408">
    <property type="entry name" value="MscS_beta-dom_sf"/>
</dbReference>
<proteinExistence type="predicted"/>
<accession>A0ABQ1IFG5</accession>
<feature type="transmembrane region" description="Helical" evidence="5">
    <location>
        <begin position="292"/>
        <end position="313"/>
    </location>
</feature>
<dbReference type="Gene3D" id="1.10.287.1260">
    <property type="match status" value="1"/>
</dbReference>
<keyword evidence="8" id="KW-1185">Reference proteome</keyword>
<dbReference type="EMBL" id="BMKE01000003">
    <property type="protein sequence ID" value="GGB35671.1"/>
    <property type="molecule type" value="Genomic_DNA"/>
</dbReference>
<evidence type="ECO:0000313" key="8">
    <source>
        <dbReference type="Proteomes" id="UP000646152"/>
    </source>
</evidence>
<name>A0ABQ1IFG5_9GAMM</name>
<evidence type="ECO:0000259" key="6">
    <source>
        <dbReference type="Pfam" id="PF00924"/>
    </source>
</evidence>
<organism evidence="7 8">
    <name type="scientific">Oceanisphaera marina</name>
    <dbReference type="NCBI Taxonomy" id="2017550"/>
    <lineage>
        <taxon>Bacteria</taxon>
        <taxon>Pseudomonadati</taxon>
        <taxon>Pseudomonadota</taxon>
        <taxon>Gammaproteobacteria</taxon>
        <taxon>Aeromonadales</taxon>
        <taxon>Aeromonadaceae</taxon>
        <taxon>Oceanisphaera</taxon>
    </lineage>
</organism>
<evidence type="ECO:0000256" key="4">
    <source>
        <dbReference type="ARBA" id="ARBA00023136"/>
    </source>
</evidence>
<evidence type="ECO:0000313" key="7">
    <source>
        <dbReference type="EMBL" id="GGB35671.1"/>
    </source>
</evidence>
<dbReference type="PANTHER" id="PTHR30566:SF25">
    <property type="entry name" value="INNER MEMBRANE PROTEIN"/>
    <property type="match status" value="1"/>
</dbReference>
<evidence type="ECO:0000256" key="2">
    <source>
        <dbReference type="ARBA" id="ARBA00022692"/>
    </source>
</evidence>
<gene>
    <name evidence="7" type="ORF">GCM10011502_05920</name>
</gene>
<keyword evidence="4 5" id="KW-0472">Membrane</keyword>
<dbReference type="Gene3D" id="2.30.30.60">
    <property type="match status" value="1"/>
</dbReference>
<evidence type="ECO:0000256" key="5">
    <source>
        <dbReference type="SAM" id="Phobius"/>
    </source>
</evidence>
<dbReference type="SUPFAM" id="SSF50182">
    <property type="entry name" value="Sm-like ribonucleoproteins"/>
    <property type="match status" value="1"/>
</dbReference>
<keyword evidence="3 5" id="KW-1133">Transmembrane helix</keyword>
<keyword evidence="2 5" id="KW-0812">Transmembrane</keyword>
<dbReference type="Pfam" id="PF00924">
    <property type="entry name" value="MS_channel_2nd"/>
    <property type="match status" value="1"/>
</dbReference>
<feature type="transmembrane region" description="Helical" evidence="5">
    <location>
        <begin position="219"/>
        <end position="243"/>
    </location>
</feature>
<sequence>MVAMTGMSGRRMYAWLGPLLGILLVGLLCLMPLMAVAAAEQDSSSWYESELDVTGSSKGAEGTNRRTPRETVRNFVALTEAGEYERAADFLNLADLPPSERVARGSDLARQLGLVIDRQLWIDWAGLSARPDAMRDQGSANHPLAGQARRDIGLKMVKVKGQAYEIRLGRYKSEEAEPVWLFTPQTVENIPILYRAFGPHRFEVYIPTPLKQRLGGLRLWEWFALPMLLCVLLGLGFLINRMIRWLGHKAKSPVLRQAAEKTRIPLALVAMAIAAQLFIKLGVSFSGPATNIVRPLLVIIIVSGLGMTVLKIIDAVLNRVTLRMIGEIDDTRSIKKRELYTSIYALRRVVVLVMVAASVIVVLIRLNLFESLGITLLASAGVVTVLLGIAGQAVLGNIMASLQIALAKPVRIGDSVLFEGNWAYVESIFYTFIRLRTWDERRIIVPVKYFISQPFENWSVKDARIMKTITLFLDHRADITLLREVFIELAKQDEGVIDHHTLAANVTRHTRGGQEIAFYAMSPDPSTAWAMAMRLREVMLDHVRTHHPDWWPSERIDADDVNARLAAAAKETSGPSAD</sequence>
<reference evidence="8" key="1">
    <citation type="journal article" date="2019" name="Int. J. Syst. Evol. Microbiol.">
        <title>The Global Catalogue of Microorganisms (GCM) 10K type strain sequencing project: providing services to taxonomists for standard genome sequencing and annotation.</title>
        <authorList>
            <consortium name="The Broad Institute Genomics Platform"/>
            <consortium name="The Broad Institute Genome Sequencing Center for Infectious Disease"/>
            <person name="Wu L."/>
            <person name="Ma J."/>
        </authorList>
    </citation>
    <scope>NUCLEOTIDE SEQUENCE [LARGE SCALE GENOMIC DNA]</scope>
    <source>
        <strain evidence="8">CGMCC 1.15923</strain>
    </source>
</reference>
<feature type="transmembrane region" description="Helical" evidence="5">
    <location>
        <begin position="372"/>
        <end position="395"/>
    </location>
</feature>
<dbReference type="InterPro" id="IPR006685">
    <property type="entry name" value="MscS_channel_2nd"/>
</dbReference>
<dbReference type="InterPro" id="IPR010920">
    <property type="entry name" value="LSM_dom_sf"/>
</dbReference>